<dbReference type="AlphaFoldDB" id="A0A6J4LXG6"/>
<protein>
    <recommendedName>
        <fullName evidence="2">Nucleotidyltransferase family protein</fullName>
    </recommendedName>
</protein>
<proteinExistence type="predicted"/>
<dbReference type="EMBL" id="CADCUB010000122">
    <property type="protein sequence ID" value="CAA9344100.1"/>
    <property type="molecule type" value="Genomic_DNA"/>
</dbReference>
<accession>A0A6J4LXG6</accession>
<gene>
    <name evidence="1" type="ORF">AVDCRST_MAG07-2536</name>
</gene>
<dbReference type="InterPro" id="IPR039498">
    <property type="entry name" value="NTP_transf_5"/>
</dbReference>
<organism evidence="1">
    <name type="scientific">uncultured Frankineae bacterium</name>
    <dbReference type="NCBI Taxonomy" id="437475"/>
    <lineage>
        <taxon>Bacteria</taxon>
        <taxon>Bacillati</taxon>
        <taxon>Actinomycetota</taxon>
        <taxon>Actinomycetes</taxon>
        <taxon>Frankiales</taxon>
        <taxon>environmental samples</taxon>
    </lineage>
</organism>
<evidence type="ECO:0008006" key="2">
    <source>
        <dbReference type="Google" id="ProtNLM"/>
    </source>
</evidence>
<reference evidence="1" key="1">
    <citation type="submission" date="2020-02" db="EMBL/GenBank/DDBJ databases">
        <authorList>
            <person name="Meier V. D."/>
        </authorList>
    </citation>
    <scope>NUCLEOTIDE SEQUENCE</scope>
    <source>
        <strain evidence="1">AVDCRST_MAG07</strain>
    </source>
</reference>
<dbReference type="SUPFAM" id="SSF81301">
    <property type="entry name" value="Nucleotidyltransferase"/>
    <property type="match status" value="1"/>
</dbReference>
<dbReference type="Pfam" id="PF14907">
    <property type="entry name" value="NTP_transf_5"/>
    <property type="match status" value="1"/>
</dbReference>
<dbReference type="Gene3D" id="3.30.460.40">
    <property type="match status" value="1"/>
</dbReference>
<sequence>MTDERTALREALKRTAVELKHGDVPFALGGGYAAWALGGPEPEHDVDFVVADTDREQAARVLQAAGLEVERPPEDWLFKVFLDGAMVDVLHRIGGDPVERELLERAVQTEVLSVRMPVLAATDLLAGKLLALSDHYCDFGKVLPSARALREQVDWDRLQEQVGDSPYAQAFLVLVRLLQIAPG</sequence>
<evidence type="ECO:0000313" key="1">
    <source>
        <dbReference type="EMBL" id="CAA9344100.1"/>
    </source>
</evidence>
<dbReference type="InterPro" id="IPR043519">
    <property type="entry name" value="NT_sf"/>
</dbReference>
<name>A0A6J4LXG6_9ACTN</name>